<dbReference type="OrthoDB" id="9997972at2"/>
<organism evidence="1 2">
    <name type="scientific">Ureibacillus manganicus DSM 26584</name>
    <dbReference type="NCBI Taxonomy" id="1384049"/>
    <lineage>
        <taxon>Bacteria</taxon>
        <taxon>Bacillati</taxon>
        <taxon>Bacillota</taxon>
        <taxon>Bacilli</taxon>
        <taxon>Bacillales</taxon>
        <taxon>Caryophanaceae</taxon>
        <taxon>Ureibacillus</taxon>
    </lineage>
</organism>
<name>A0A0A3I5J8_9BACL</name>
<evidence type="ECO:0000313" key="1">
    <source>
        <dbReference type="EMBL" id="KGR80081.1"/>
    </source>
</evidence>
<dbReference type="STRING" id="1384049.CD29_03815"/>
<proteinExistence type="predicted"/>
<dbReference type="Proteomes" id="UP000030416">
    <property type="component" value="Unassembled WGS sequence"/>
</dbReference>
<gene>
    <name evidence="1" type="ORF">CD29_03815</name>
</gene>
<dbReference type="AlphaFoldDB" id="A0A0A3I5J8"/>
<keyword evidence="2" id="KW-1185">Reference proteome</keyword>
<protein>
    <submittedName>
        <fullName evidence="1">Uncharacterized protein</fullName>
    </submittedName>
</protein>
<reference evidence="1 2" key="1">
    <citation type="submission" date="2014-02" db="EMBL/GenBank/DDBJ databases">
        <title>Draft genome sequence of Lysinibacillus manganicus DSM 26584T.</title>
        <authorList>
            <person name="Zhang F."/>
            <person name="Wang G."/>
            <person name="Zhang L."/>
        </authorList>
    </citation>
    <scope>NUCLEOTIDE SEQUENCE [LARGE SCALE GENOMIC DNA]</scope>
    <source>
        <strain evidence="1 2">DSM 26584</strain>
    </source>
</reference>
<evidence type="ECO:0000313" key="2">
    <source>
        <dbReference type="Proteomes" id="UP000030416"/>
    </source>
</evidence>
<dbReference type="EMBL" id="JPVN01000003">
    <property type="protein sequence ID" value="KGR80081.1"/>
    <property type="molecule type" value="Genomic_DNA"/>
</dbReference>
<dbReference type="RefSeq" id="WP_036182950.1">
    <property type="nucleotide sequence ID" value="NZ_AVDA01000003.1"/>
</dbReference>
<comment type="caution">
    <text evidence="1">The sequence shown here is derived from an EMBL/GenBank/DDBJ whole genome shotgun (WGS) entry which is preliminary data.</text>
</comment>
<sequence length="397" mass="46549">MTTLQQQIQQLALQLEQLASQVEEPVVPKNEIDIERILLEAQQFPFEYHLAENQDDYVKSIYLQTLLTVMNYVESEMEERYRLVAQIHYAFKLPEDFTKFIQKSKMITLHDMQQFYQVMKENDLTDVFLIDLLMLLGIKQEQETVNYVTELIASLDISEQHFLKACKVVSGLLKVDHHQLKTIFLQDNTFQSSCGHYLMVIDSYFAPRVYIEGDGETEVNLLDLHTDRLLLKNVCLVIPEAITLSDLKELTLDHCDIKSERLNLTIEKVESVSLSNLRFNQCEVIEFINIKNSNTVKVSNLGLNYKKIYTDYLFDIQDVNELTVQNTEFEYVDVYSNQNNIFGDGRQFFQKEAAFFKVKEVKKITESNNKITDCKIHSNFMGFYNEFYQLTNLIYQK</sequence>
<accession>A0A0A3I5J8</accession>